<feature type="transmembrane region" description="Helical" evidence="7">
    <location>
        <begin position="340"/>
        <end position="363"/>
    </location>
</feature>
<evidence type="ECO:0000256" key="3">
    <source>
        <dbReference type="ARBA" id="ARBA00022475"/>
    </source>
</evidence>
<evidence type="ECO:0000256" key="6">
    <source>
        <dbReference type="ARBA" id="ARBA00023136"/>
    </source>
</evidence>
<accession>A0A077DBK6</accession>
<evidence type="ECO:0000256" key="2">
    <source>
        <dbReference type="ARBA" id="ARBA00022448"/>
    </source>
</evidence>
<protein>
    <submittedName>
        <fullName evidence="9">Membrane protein</fullName>
    </submittedName>
</protein>
<feature type="transmembrane region" description="Helical" evidence="7">
    <location>
        <begin position="140"/>
        <end position="164"/>
    </location>
</feature>
<keyword evidence="2" id="KW-0813">Transport</keyword>
<feature type="domain" description="Major facilitator superfamily (MFS) profile" evidence="8">
    <location>
        <begin position="15"/>
        <end position="393"/>
    </location>
</feature>
<proteinExistence type="predicted"/>
<dbReference type="HOGENOM" id="CLU_001265_10_0_4"/>
<feature type="transmembrane region" description="Helical" evidence="7">
    <location>
        <begin position="215"/>
        <end position="241"/>
    </location>
</feature>
<dbReference type="SUPFAM" id="SSF103473">
    <property type="entry name" value="MFS general substrate transporter"/>
    <property type="match status" value="1"/>
</dbReference>
<dbReference type="AlphaFoldDB" id="A0A077DBK6"/>
<comment type="subcellular location">
    <subcellularLocation>
        <location evidence="1">Cell membrane</location>
        <topology evidence="1">Multi-pass membrane protein</topology>
    </subcellularLocation>
</comment>
<evidence type="ECO:0000313" key="10">
    <source>
        <dbReference type="Proteomes" id="UP000028945"/>
    </source>
</evidence>
<reference evidence="9 10" key="1">
    <citation type="journal article" date="2014" name="BMC Genomics">
        <title>A genomic perspective on a new bacterial genus and species from the Alcaligenaceae family, Basilea psittacipulmonis.</title>
        <authorList>
            <person name="Whiteson K.L."/>
            <person name="Hernandez D."/>
            <person name="Lazarevic V."/>
            <person name="Gaia N."/>
            <person name="Farinelli L."/>
            <person name="Francois P."/>
            <person name="Pilo P."/>
            <person name="Frey J."/>
            <person name="Schrenzel J."/>
        </authorList>
    </citation>
    <scope>NUCLEOTIDE SEQUENCE [LARGE SCALE GENOMIC DNA]</scope>
    <source>
        <strain evidence="9 10">DSM 24701</strain>
    </source>
</reference>
<feature type="transmembrane region" description="Helical" evidence="7">
    <location>
        <begin position="253"/>
        <end position="273"/>
    </location>
</feature>
<evidence type="ECO:0000259" key="8">
    <source>
        <dbReference type="PROSITE" id="PS50850"/>
    </source>
</evidence>
<keyword evidence="10" id="KW-1185">Reference proteome</keyword>
<dbReference type="Proteomes" id="UP000028945">
    <property type="component" value="Chromosome"/>
</dbReference>
<evidence type="ECO:0000256" key="7">
    <source>
        <dbReference type="SAM" id="Phobius"/>
    </source>
</evidence>
<dbReference type="eggNOG" id="COG2814">
    <property type="taxonomic scope" value="Bacteria"/>
</dbReference>
<dbReference type="InterPro" id="IPR011701">
    <property type="entry name" value="MFS"/>
</dbReference>
<keyword evidence="3" id="KW-1003">Cell membrane</keyword>
<feature type="transmembrane region" description="Helical" evidence="7">
    <location>
        <begin position="280"/>
        <end position="298"/>
    </location>
</feature>
<dbReference type="Pfam" id="PF07690">
    <property type="entry name" value="MFS_1"/>
    <property type="match status" value="1"/>
</dbReference>
<feature type="transmembrane region" description="Helical" evidence="7">
    <location>
        <begin position="304"/>
        <end position="328"/>
    </location>
</feature>
<feature type="transmembrane region" description="Helical" evidence="7">
    <location>
        <begin position="170"/>
        <end position="194"/>
    </location>
</feature>
<dbReference type="GO" id="GO:0022857">
    <property type="term" value="F:transmembrane transporter activity"/>
    <property type="evidence" value="ECO:0007669"/>
    <property type="project" value="InterPro"/>
</dbReference>
<dbReference type="PROSITE" id="PS50850">
    <property type="entry name" value="MFS"/>
    <property type="match status" value="1"/>
</dbReference>
<keyword evidence="5 7" id="KW-1133">Transmembrane helix</keyword>
<dbReference type="EMBL" id="CP009238">
    <property type="protein sequence ID" value="AIL32054.1"/>
    <property type="molecule type" value="Genomic_DNA"/>
</dbReference>
<dbReference type="KEGG" id="bpsi:IX83_00770"/>
<feature type="transmembrane region" description="Helical" evidence="7">
    <location>
        <begin position="108"/>
        <end position="128"/>
    </location>
</feature>
<evidence type="ECO:0000256" key="1">
    <source>
        <dbReference type="ARBA" id="ARBA00004651"/>
    </source>
</evidence>
<evidence type="ECO:0000256" key="4">
    <source>
        <dbReference type="ARBA" id="ARBA00022692"/>
    </source>
</evidence>
<evidence type="ECO:0000256" key="5">
    <source>
        <dbReference type="ARBA" id="ARBA00022989"/>
    </source>
</evidence>
<dbReference type="RefSeq" id="WP_038498034.1">
    <property type="nucleotide sequence ID" value="NZ_AFWK01000054.1"/>
</dbReference>
<keyword evidence="6 7" id="KW-0472">Membrane</keyword>
<sequence length="393" mass="42985">MSKSALAFTPIEKKASYSLAILFAIRMMGLFLLTPVFAEVAQVLQGGQNVLWVGMALGAYGVTQALMQIPFGMASDRWGRRRIIIIGMILFVLGGVICALSDHVLGVMIGRFVQGLGAVSAAIMAWIADATRPEIRTRAMAMAGGSIGFSFALSLVLSPLLLKIAGLSGLFWTISLLGFLCLLLAVWMVPVVPIHDRAISEKSRAKDVLTHPNLLRLNISVFVLHFCMMALFMAVPTILFQMAGMTASDLWKFYLPTLFIALVAMVPLVIVIEVKRCHRLGLWGSVWGLCVIMLLFILTSHHVYGFAIVFTLFFIMFNLLEAILPSSVSQVATPEHKGMALGFFNMSQALGVASGSAMGGWVISHYGLHSVFVMGIVMSVIWMFFLRGFRLSR</sequence>
<keyword evidence="4 7" id="KW-0812">Transmembrane</keyword>
<dbReference type="OrthoDB" id="9764259at2"/>
<name>A0A077DBK6_9BURK</name>
<gene>
    <name evidence="9" type="ORF">IX83_00770</name>
</gene>
<dbReference type="PANTHER" id="PTHR23517">
    <property type="entry name" value="RESISTANCE PROTEIN MDTM, PUTATIVE-RELATED-RELATED"/>
    <property type="match status" value="1"/>
</dbReference>
<feature type="transmembrane region" description="Helical" evidence="7">
    <location>
        <begin position="20"/>
        <end position="38"/>
    </location>
</feature>
<dbReference type="GO" id="GO:0005886">
    <property type="term" value="C:plasma membrane"/>
    <property type="evidence" value="ECO:0007669"/>
    <property type="project" value="UniProtKB-SubCell"/>
</dbReference>
<evidence type="ECO:0000313" key="9">
    <source>
        <dbReference type="EMBL" id="AIL32054.1"/>
    </source>
</evidence>
<dbReference type="InterPro" id="IPR050171">
    <property type="entry name" value="MFS_Transporters"/>
</dbReference>
<feature type="transmembrane region" description="Helical" evidence="7">
    <location>
        <begin position="369"/>
        <end position="389"/>
    </location>
</feature>
<dbReference type="Gene3D" id="1.20.1250.20">
    <property type="entry name" value="MFS general substrate transporter like domains"/>
    <property type="match status" value="1"/>
</dbReference>
<dbReference type="PANTHER" id="PTHR23517:SF2">
    <property type="entry name" value="MULTIDRUG RESISTANCE PROTEIN MDTH"/>
    <property type="match status" value="1"/>
</dbReference>
<organism evidence="9 10">
    <name type="scientific">Basilea psittacipulmonis DSM 24701</name>
    <dbReference type="NCBI Taxonomy" id="1072685"/>
    <lineage>
        <taxon>Bacteria</taxon>
        <taxon>Pseudomonadati</taxon>
        <taxon>Pseudomonadota</taxon>
        <taxon>Betaproteobacteria</taxon>
        <taxon>Burkholderiales</taxon>
        <taxon>Alcaligenaceae</taxon>
        <taxon>Basilea</taxon>
    </lineage>
</organism>
<dbReference type="STRING" id="1072685.IX83_00770"/>
<dbReference type="InterPro" id="IPR020846">
    <property type="entry name" value="MFS_dom"/>
</dbReference>
<feature type="transmembrane region" description="Helical" evidence="7">
    <location>
        <begin position="83"/>
        <end position="102"/>
    </location>
</feature>
<feature type="transmembrane region" description="Helical" evidence="7">
    <location>
        <begin position="50"/>
        <end position="71"/>
    </location>
</feature>
<dbReference type="InterPro" id="IPR036259">
    <property type="entry name" value="MFS_trans_sf"/>
</dbReference>